<protein>
    <recommendedName>
        <fullName evidence="1">TTF-type domain-containing protein</fullName>
    </recommendedName>
</protein>
<dbReference type="OMA" id="CANAKYT"/>
<dbReference type="PANTHER" id="PTHR45749:SF37">
    <property type="entry name" value="OS05G0311600 PROTEIN"/>
    <property type="match status" value="1"/>
</dbReference>
<dbReference type="Pfam" id="PF14291">
    <property type="entry name" value="DUF4371"/>
    <property type="match status" value="1"/>
</dbReference>
<dbReference type="InterPro" id="IPR006580">
    <property type="entry name" value="Znf_TTF"/>
</dbReference>
<evidence type="ECO:0000259" key="1">
    <source>
        <dbReference type="SMART" id="SM00597"/>
    </source>
</evidence>
<reference evidence="2" key="2">
    <citation type="submission" date="2025-08" db="UniProtKB">
        <authorList>
            <consortium name="Ensembl"/>
        </authorList>
    </citation>
    <scope>IDENTIFICATION</scope>
</reference>
<dbReference type="InterPro" id="IPR012337">
    <property type="entry name" value="RNaseH-like_sf"/>
</dbReference>
<dbReference type="InterPro" id="IPR025398">
    <property type="entry name" value="DUF4371"/>
</dbReference>
<feature type="domain" description="TTF-type" evidence="1">
    <location>
        <begin position="5"/>
        <end position="92"/>
    </location>
</feature>
<sequence length="597" mass="68196">MQGDRKRSFKSEWYKLYPWLEYSQSQNSSYCFACRHFSLPNTQASAFTSSLGFSHWKKAMFKDGGFKGHEKSEGHVNAMFAWGEHKKAALTDTSIRDVLNEAYNRKVQENRKYNGTVAEVLLLTATQNIAQRGHRETEEAANRGNFLEILQMIAKHDPVVEKKMKGKQNAKYTSSVIQNEILDCLANMVREEIIQEVKESEVFSEQLSLVLRYYYNGAVHESFLDFQQATRLDAEGLKDKIIHCLERYGLEYRSNLVGQGYDGTSVMSGRHSGVAARIKSDAKHAVYVHCNAHCLSLVLVDTVKAVPEADCFFALLQKLYVYMSGSYVHHKWQDVQKEMYEGPPRELQKLSDTRWACRYLACRNLMDRLPAVLRVLHDITTENSGERSVDARGLLTQLDLSFISLLATFRRLLGDAKVLIAIQNKDADKDAFRRTIFYPIVDTILGELDRCFSKDNCDIMRGIQALDPKSKTFRQEAAVFRLGEIYASDSEDLGHELHQTRRLLQRKQQSGMPNLSSIVELADFLEPHKDVFQELFHLLRIAIALPVSSAACERSFSALKLIKTHLRTTMTDDRLSNLGVLSIESRRAKSLEMDKFI</sequence>
<proteinExistence type="predicted"/>
<organism evidence="2 3">
    <name type="scientific">Salarias fasciatus</name>
    <name type="common">Jewelled blenny</name>
    <name type="synonym">Blennius fasciatus</name>
    <dbReference type="NCBI Taxonomy" id="181472"/>
    <lineage>
        <taxon>Eukaryota</taxon>
        <taxon>Metazoa</taxon>
        <taxon>Chordata</taxon>
        <taxon>Craniata</taxon>
        <taxon>Vertebrata</taxon>
        <taxon>Euteleostomi</taxon>
        <taxon>Actinopterygii</taxon>
        <taxon>Neopterygii</taxon>
        <taxon>Teleostei</taxon>
        <taxon>Neoteleostei</taxon>
        <taxon>Acanthomorphata</taxon>
        <taxon>Ovalentaria</taxon>
        <taxon>Blenniimorphae</taxon>
        <taxon>Blenniiformes</taxon>
        <taxon>Blennioidei</taxon>
        <taxon>Blenniidae</taxon>
        <taxon>Salariinae</taxon>
        <taxon>Salarias</taxon>
    </lineage>
</organism>
<dbReference type="PANTHER" id="PTHR45749">
    <property type="match status" value="1"/>
</dbReference>
<reference evidence="2" key="3">
    <citation type="submission" date="2025-09" db="UniProtKB">
        <authorList>
            <consortium name="Ensembl"/>
        </authorList>
    </citation>
    <scope>IDENTIFICATION</scope>
</reference>
<dbReference type="GO" id="GO:0046983">
    <property type="term" value="F:protein dimerization activity"/>
    <property type="evidence" value="ECO:0007669"/>
    <property type="project" value="InterPro"/>
</dbReference>
<evidence type="ECO:0000313" key="2">
    <source>
        <dbReference type="Ensembl" id="ENSSFAP00005002115.1"/>
    </source>
</evidence>
<dbReference type="InParanoid" id="A0A672FCV5"/>
<evidence type="ECO:0000313" key="3">
    <source>
        <dbReference type="Proteomes" id="UP000472267"/>
    </source>
</evidence>
<dbReference type="AlphaFoldDB" id="A0A672FCV5"/>
<dbReference type="Proteomes" id="UP000472267">
    <property type="component" value="Chromosome 22"/>
</dbReference>
<reference evidence="2" key="1">
    <citation type="submission" date="2019-06" db="EMBL/GenBank/DDBJ databases">
        <authorList>
            <consortium name="Wellcome Sanger Institute Data Sharing"/>
        </authorList>
    </citation>
    <scope>NUCLEOTIDE SEQUENCE [LARGE SCALE GENOMIC DNA]</scope>
</reference>
<dbReference type="SUPFAM" id="SSF53098">
    <property type="entry name" value="Ribonuclease H-like"/>
    <property type="match status" value="1"/>
</dbReference>
<dbReference type="InterPro" id="IPR008906">
    <property type="entry name" value="HATC_C_dom"/>
</dbReference>
<dbReference type="SMART" id="SM00597">
    <property type="entry name" value="ZnF_TTF"/>
    <property type="match status" value="1"/>
</dbReference>
<keyword evidence="3" id="KW-1185">Reference proteome</keyword>
<dbReference type="Ensembl" id="ENSSFAT00005002248.1">
    <property type="protein sequence ID" value="ENSSFAP00005002115.1"/>
    <property type="gene ID" value="ENSSFAG00005001451.1"/>
</dbReference>
<dbReference type="Pfam" id="PF05699">
    <property type="entry name" value="Dimer_Tnp_hAT"/>
    <property type="match status" value="1"/>
</dbReference>
<name>A0A672FCV5_SALFA</name>
<accession>A0A672FCV5</accession>